<gene>
    <name evidence="2" type="ORF">FBUS_06905</name>
</gene>
<dbReference type="Proteomes" id="UP000728185">
    <property type="component" value="Unassembled WGS sequence"/>
</dbReference>
<dbReference type="SMART" id="SM00355">
    <property type="entry name" value="ZnF_C2H2"/>
    <property type="match status" value="3"/>
</dbReference>
<feature type="domain" description="C2H2-type" evidence="1">
    <location>
        <begin position="100"/>
        <end position="123"/>
    </location>
</feature>
<accession>A0A8E0VIH7</accession>
<comment type="caution">
    <text evidence="2">The sequence shown here is derived from an EMBL/GenBank/DDBJ whole genome shotgun (WGS) entry which is preliminary data.</text>
</comment>
<dbReference type="Pfam" id="PF00096">
    <property type="entry name" value="zf-C2H2"/>
    <property type="match status" value="1"/>
</dbReference>
<organism evidence="2 3">
    <name type="scientific">Fasciolopsis buskii</name>
    <dbReference type="NCBI Taxonomy" id="27845"/>
    <lineage>
        <taxon>Eukaryota</taxon>
        <taxon>Metazoa</taxon>
        <taxon>Spiralia</taxon>
        <taxon>Lophotrochozoa</taxon>
        <taxon>Platyhelminthes</taxon>
        <taxon>Trematoda</taxon>
        <taxon>Digenea</taxon>
        <taxon>Plagiorchiida</taxon>
        <taxon>Echinostomata</taxon>
        <taxon>Echinostomatoidea</taxon>
        <taxon>Fasciolidae</taxon>
        <taxon>Fasciolopsis</taxon>
    </lineage>
</organism>
<sequence length="133" mass="14792">MSTCSGRFSGPSLSTEPVFQPVNRLIAHSEKPFLFNIDSDELLSCSECGARAGDYSILMVHYVSCHRYVCGVCGLCFVSPELLSVHEMGHNTGFRYKVACPLPQCPDRFDSREEVSNHMQSRHCLSLRACGLE</sequence>
<dbReference type="PROSITE" id="PS00028">
    <property type="entry name" value="ZINC_FINGER_C2H2_1"/>
    <property type="match status" value="2"/>
</dbReference>
<dbReference type="Gene3D" id="3.30.160.60">
    <property type="entry name" value="Classic Zinc Finger"/>
    <property type="match status" value="1"/>
</dbReference>
<name>A0A8E0VIH7_9TREM</name>
<evidence type="ECO:0000313" key="2">
    <source>
        <dbReference type="EMBL" id="KAA0190204.1"/>
    </source>
</evidence>
<evidence type="ECO:0000259" key="1">
    <source>
        <dbReference type="PROSITE" id="PS00028"/>
    </source>
</evidence>
<dbReference type="EMBL" id="LUCM01007291">
    <property type="protein sequence ID" value="KAA0190204.1"/>
    <property type="molecule type" value="Genomic_DNA"/>
</dbReference>
<protein>
    <recommendedName>
        <fullName evidence="1">C2H2-type domain-containing protein</fullName>
    </recommendedName>
</protein>
<keyword evidence="3" id="KW-1185">Reference proteome</keyword>
<dbReference type="AlphaFoldDB" id="A0A8E0VIH7"/>
<reference evidence="2" key="1">
    <citation type="submission" date="2019-05" db="EMBL/GenBank/DDBJ databases">
        <title>Annotation for the trematode Fasciolopsis buski.</title>
        <authorList>
            <person name="Choi Y.-J."/>
        </authorList>
    </citation>
    <scope>NUCLEOTIDE SEQUENCE</scope>
    <source>
        <strain evidence="2">HT</strain>
        <tissue evidence="2">Whole worm</tissue>
    </source>
</reference>
<dbReference type="OrthoDB" id="8117402at2759"/>
<evidence type="ECO:0000313" key="3">
    <source>
        <dbReference type="Proteomes" id="UP000728185"/>
    </source>
</evidence>
<dbReference type="InterPro" id="IPR013087">
    <property type="entry name" value="Znf_C2H2_type"/>
</dbReference>
<proteinExistence type="predicted"/>
<dbReference type="SUPFAM" id="SSF57667">
    <property type="entry name" value="beta-beta-alpha zinc fingers"/>
    <property type="match status" value="1"/>
</dbReference>
<dbReference type="InterPro" id="IPR036236">
    <property type="entry name" value="Znf_C2H2_sf"/>
</dbReference>
<feature type="domain" description="C2H2-type" evidence="1">
    <location>
        <begin position="70"/>
        <end position="90"/>
    </location>
</feature>